<keyword evidence="4" id="KW-1185">Reference proteome</keyword>
<dbReference type="PANTHER" id="PTHR12526">
    <property type="entry name" value="GLYCOSYLTRANSFERASE"/>
    <property type="match status" value="1"/>
</dbReference>
<organism evidence="3 4">
    <name type="scientific">Flavobacterium ginsengiterrae</name>
    <dbReference type="NCBI Taxonomy" id="871695"/>
    <lineage>
        <taxon>Bacteria</taxon>
        <taxon>Pseudomonadati</taxon>
        <taxon>Bacteroidota</taxon>
        <taxon>Flavobacteriia</taxon>
        <taxon>Flavobacteriales</taxon>
        <taxon>Flavobacteriaceae</taxon>
        <taxon>Flavobacterium</taxon>
    </lineage>
</organism>
<evidence type="ECO:0000259" key="1">
    <source>
        <dbReference type="Pfam" id="PF00534"/>
    </source>
</evidence>
<evidence type="ECO:0000313" key="4">
    <source>
        <dbReference type="Proteomes" id="UP001500748"/>
    </source>
</evidence>
<dbReference type="CDD" id="cd03820">
    <property type="entry name" value="GT4_AmsD-like"/>
    <property type="match status" value="1"/>
</dbReference>
<evidence type="ECO:0000313" key="3">
    <source>
        <dbReference type="EMBL" id="GAA3779512.1"/>
    </source>
</evidence>
<comment type="caution">
    <text evidence="3">The sequence shown here is derived from an EMBL/GenBank/DDBJ whole genome shotgun (WGS) entry which is preliminary data.</text>
</comment>
<name>A0ABP7H6J3_9FLAO</name>
<feature type="domain" description="Glycosyltransferase subfamily 4-like N-terminal" evidence="2">
    <location>
        <begin position="13"/>
        <end position="188"/>
    </location>
</feature>
<dbReference type="SUPFAM" id="SSF53756">
    <property type="entry name" value="UDP-Glycosyltransferase/glycogen phosphorylase"/>
    <property type="match status" value="1"/>
</dbReference>
<gene>
    <name evidence="3" type="ORF">GCM10022423_39410</name>
</gene>
<dbReference type="Pfam" id="PF13439">
    <property type="entry name" value="Glyco_transf_4"/>
    <property type="match status" value="1"/>
</dbReference>
<dbReference type="InterPro" id="IPR028098">
    <property type="entry name" value="Glyco_trans_4-like_N"/>
</dbReference>
<dbReference type="PANTHER" id="PTHR12526:SF630">
    <property type="entry name" value="GLYCOSYLTRANSFERASE"/>
    <property type="match status" value="1"/>
</dbReference>
<sequence length="376" mass="43398">MKIVYTIHGTCNPGGMERVLISKANYLVNLPNYEVYIITSGQKGREPFYEISSKVKCIDLGINYSETIKGNPLIRLYDSAIKFLRHKRRLKRVLLDIRADIVVSMFTNDVSFLHKIKDGSKKILEIHFGREFRLLKDRKGVMRLVDVYMTHLNDRIVTKYDKFVVLTHQDKESWKSKENIAVIYNAVPDSDNKIVSSLNNKKALAVGRVVYQKNFELLVDLWGEIVKKHSDWILIIVCVGSTVELQERIQSKSLEKYIVLEPPTSNIKDYYIDSSLYLMTSRYEGFGMVLAEAQNYGLPIVSLDCKCGPREIVNNDENGYLIEEGKLTDFVEKVSTILENETLRKEFGKNAKTNSLKFSEEIIMQQWLQLFEEVAK</sequence>
<dbReference type="EMBL" id="BAABDU010000007">
    <property type="protein sequence ID" value="GAA3779512.1"/>
    <property type="molecule type" value="Genomic_DNA"/>
</dbReference>
<dbReference type="Proteomes" id="UP001500748">
    <property type="component" value="Unassembled WGS sequence"/>
</dbReference>
<dbReference type="Gene3D" id="3.40.50.2000">
    <property type="entry name" value="Glycogen Phosphorylase B"/>
    <property type="match status" value="2"/>
</dbReference>
<dbReference type="Pfam" id="PF00534">
    <property type="entry name" value="Glycos_transf_1"/>
    <property type="match status" value="1"/>
</dbReference>
<dbReference type="RefSeq" id="WP_345146396.1">
    <property type="nucleotide sequence ID" value="NZ_BAABDU010000007.1"/>
</dbReference>
<protein>
    <submittedName>
        <fullName evidence="3">Glycosyltransferase family 4 protein</fullName>
    </submittedName>
</protein>
<dbReference type="InterPro" id="IPR001296">
    <property type="entry name" value="Glyco_trans_1"/>
</dbReference>
<proteinExistence type="predicted"/>
<accession>A0ABP7H6J3</accession>
<reference evidence="4" key="1">
    <citation type="journal article" date="2019" name="Int. J. Syst. Evol. Microbiol.">
        <title>The Global Catalogue of Microorganisms (GCM) 10K type strain sequencing project: providing services to taxonomists for standard genome sequencing and annotation.</title>
        <authorList>
            <consortium name="The Broad Institute Genomics Platform"/>
            <consortium name="The Broad Institute Genome Sequencing Center for Infectious Disease"/>
            <person name="Wu L."/>
            <person name="Ma J."/>
        </authorList>
    </citation>
    <scope>NUCLEOTIDE SEQUENCE [LARGE SCALE GENOMIC DNA]</scope>
    <source>
        <strain evidence="4">JCM 17337</strain>
    </source>
</reference>
<feature type="domain" description="Glycosyl transferase family 1" evidence="1">
    <location>
        <begin position="192"/>
        <end position="352"/>
    </location>
</feature>
<evidence type="ECO:0000259" key="2">
    <source>
        <dbReference type="Pfam" id="PF13439"/>
    </source>
</evidence>